<evidence type="ECO:0000256" key="1">
    <source>
        <dbReference type="SAM" id="Coils"/>
    </source>
</evidence>
<comment type="caution">
    <text evidence="3">The sequence shown here is derived from an EMBL/GenBank/DDBJ whole genome shotgun (WGS) entry which is preliminary data.</text>
</comment>
<name>A0AAU9K8H9_9CILI</name>
<evidence type="ECO:0000313" key="4">
    <source>
        <dbReference type="Proteomes" id="UP001162131"/>
    </source>
</evidence>
<dbReference type="AlphaFoldDB" id="A0AAU9K8H9"/>
<feature type="coiled-coil region" evidence="1">
    <location>
        <begin position="22"/>
        <end position="60"/>
    </location>
</feature>
<feature type="compositionally biased region" description="Polar residues" evidence="2">
    <location>
        <begin position="88"/>
        <end position="100"/>
    </location>
</feature>
<reference evidence="3" key="1">
    <citation type="submission" date="2021-09" db="EMBL/GenBank/DDBJ databases">
        <authorList>
            <consortium name="AG Swart"/>
            <person name="Singh M."/>
            <person name="Singh A."/>
            <person name="Seah K."/>
            <person name="Emmerich C."/>
        </authorList>
    </citation>
    <scope>NUCLEOTIDE SEQUENCE</scope>
    <source>
        <strain evidence="3">ATCC30299</strain>
    </source>
</reference>
<keyword evidence="4" id="KW-1185">Reference proteome</keyword>
<evidence type="ECO:0000313" key="3">
    <source>
        <dbReference type="EMBL" id="CAG9334307.1"/>
    </source>
</evidence>
<organism evidence="3 4">
    <name type="scientific">Blepharisma stoltei</name>
    <dbReference type="NCBI Taxonomy" id="1481888"/>
    <lineage>
        <taxon>Eukaryota</taxon>
        <taxon>Sar</taxon>
        <taxon>Alveolata</taxon>
        <taxon>Ciliophora</taxon>
        <taxon>Postciliodesmatophora</taxon>
        <taxon>Heterotrichea</taxon>
        <taxon>Heterotrichida</taxon>
        <taxon>Blepharismidae</taxon>
        <taxon>Blepharisma</taxon>
    </lineage>
</organism>
<dbReference type="EMBL" id="CAJZBQ010000058">
    <property type="protein sequence ID" value="CAG9334307.1"/>
    <property type="molecule type" value="Genomic_DNA"/>
</dbReference>
<gene>
    <name evidence="3" type="ORF">BSTOLATCC_MIC60926</name>
</gene>
<accession>A0AAU9K8H9</accession>
<keyword evidence="1" id="KW-0175">Coiled coil</keyword>
<dbReference type="Proteomes" id="UP001162131">
    <property type="component" value="Unassembled WGS sequence"/>
</dbReference>
<proteinExistence type="predicted"/>
<evidence type="ECO:0000256" key="2">
    <source>
        <dbReference type="SAM" id="MobiDB-lite"/>
    </source>
</evidence>
<sequence>MNPYANPSKITLHIPQQSEFAYEELERKLLIAKNKRHELYENSLREKLNYEREIRKLESQNYKLYRYNNVLEMKCQSVDPAAADKENPTGNSKKATSYNRNPLKEISGNISRSKSRDKSTTKCTKSTQFLSKENAVINRRIRSRALKSSEVPDLSPDVQYDESLFQIIDEIENMSIRKDSL</sequence>
<protein>
    <submittedName>
        <fullName evidence="3">Uncharacterized protein</fullName>
    </submittedName>
</protein>
<feature type="region of interest" description="Disordered" evidence="2">
    <location>
        <begin position="81"/>
        <end position="125"/>
    </location>
</feature>